<name>B5VRW1_YEAS6</name>
<accession>B5VRW1</accession>
<sequence>MFTSPVNLFRDGTTVQLDFSQVSLLLSQWSLSDLSVDQNSDDGSVLLDSSQFSFNTSTILSVLGRVFGESLLLRLVPVLVESSLDFVRQMFSPDGGQRSQTSWGFDVTDNTNNDNWWSVNNGDSFDNFTLVELRTWSVQISDNGGHTSLVTQEGS</sequence>
<organism evidence="1 2">
    <name type="scientific">Saccharomyces cerevisiae (strain AWRI1631)</name>
    <name type="common">Baker's yeast</name>
    <dbReference type="NCBI Taxonomy" id="545124"/>
    <lineage>
        <taxon>Eukaryota</taxon>
        <taxon>Fungi</taxon>
        <taxon>Dikarya</taxon>
        <taxon>Ascomycota</taxon>
        <taxon>Saccharomycotina</taxon>
        <taxon>Saccharomycetes</taxon>
        <taxon>Saccharomycetales</taxon>
        <taxon>Saccharomycetaceae</taxon>
        <taxon>Saccharomyces</taxon>
    </lineage>
</organism>
<protein>
    <submittedName>
        <fullName evidence="1">Uncharacterized protein</fullName>
    </submittedName>
</protein>
<evidence type="ECO:0000313" key="2">
    <source>
        <dbReference type="Proteomes" id="UP000008988"/>
    </source>
</evidence>
<proteinExistence type="predicted"/>
<reference evidence="1 2" key="1">
    <citation type="journal article" date="2008" name="FEMS Yeast Res.">
        <title>Comparative genome analysis of a Saccharomyces cerevisiae wine strain.</title>
        <authorList>
            <person name="Borneman A.R."/>
            <person name="Forgan A.H."/>
            <person name="Pretorius I.S."/>
            <person name="Chambers P.J."/>
        </authorList>
    </citation>
    <scope>NUCLEOTIDE SEQUENCE [LARGE SCALE GENOMIC DNA]</scope>
    <source>
        <strain evidence="1 2">AWRI1631</strain>
    </source>
</reference>
<gene>
    <name evidence="1" type="ORF">AWRI1631_152230</name>
</gene>
<dbReference type="EMBL" id="ABSV01002141">
    <property type="protein sequence ID" value="EDZ69337.1"/>
    <property type="molecule type" value="Genomic_DNA"/>
</dbReference>
<dbReference type="AlphaFoldDB" id="B5VRW1"/>
<dbReference type="Proteomes" id="UP000008988">
    <property type="component" value="Unassembled WGS sequence"/>
</dbReference>
<comment type="caution">
    <text evidence="1">The sequence shown here is derived from an EMBL/GenBank/DDBJ whole genome shotgun (WGS) entry which is preliminary data.</text>
</comment>
<evidence type="ECO:0000313" key="1">
    <source>
        <dbReference type="EMBL" id="EDZ69337.1"/>
    </source>
</evidence>